<keyword evidence="3" id="KW-1003">Cell membrane</keyword>
<dbReference type="EMBL" id="BAAAEO010000002">
    <property type="protein sequence ID" value="GAA0549429.1"/>
    <property type="molecule type" value="Genomic_DNA"/>
</dbReference>
<comment type="similarity">
    <text evidence="2">Belongs to the UPF0324 family.</text>
</comment>
<evidence type="ECO:0000256" key="5">
    <source>
        <dbReference type="ARBA" id="ARBA00022989"/>
    </source>
</evidence>
<keyword evidence="6 7" id="KW-0472">Membrane</keyword>
<evidence type="ECO:0000313" key="9">
    <source>
        <dbReference type="Proteomes" id="UP001501169"/>
    </source>
</evidence>
<feature type="transmembrane region" description="Helical" evidence="7">
    <location>
        <begin position="161"/>
        <end position="181"/>
    </location>
</feature>
<organism evidence="8 9">
    <name type="scientific">Rheinheimera aquimaris</name>
    <dbReference type="NCBI Taxonomy" id="412437"/>
    <lineage>
        <taxon>Bacteria</taxon>
        <taxon>Pseudomonadati</taxon>
        <taxon>Pseudomonadota</taxon>
        <taxon>Gammaproteobacteria</taxon>
        <taxon>Chromatiales</taxon>
        <taxon>Chromatiaceae</taxon>
        <taxon>Rheinheimera</taxon>
    </lineage>
</organism>
<dbReference type="PANTHER" id="PTHR30106:SF2">
    <property type="entry name" value="UPF0324 INNER MEMBRANE PROTEIN YEIH"/>
    <property type="match status" value="1"/>
</dbReference>
<evidence type="ECO:0000256" key="4">
    <source>
        <dbReference type="ARBA" id="ARBA00022692"/>
    </source>
</evidence>
<evidence type="ECO:0000313" key="8">
    <source>
        <dbReference type="EMBL" id="GAA0549429.1"/>
    </source>
</evidence>
<dbReference type="PANTHER" id="PTHR30106">
    <property type="entry name" value="INNER MEMBRANE PROTEIN YEIH-RELATED"/>
    <property type="match status" value="1"/>
</dbReference>
<evidence type="ECO:0000256" key="7">
    <source>
        <dbReference type="SAM" id="Phobius"/>
    </source>
</evidence>
<dbReference type="Pfam" id="PF03601">
    <property type="entry name" value="Cons_hypoth698"/>
    <property type="match status" value="1"/>
</dbReference>
<accession>A0ABP3NRV9</accession>
<evidence type="ECO:0000256" key="3">
    <source>
        <dbReference type="ARBA" id="ARBA00022475"/>
    </source>
</evidence>
<feature type="transmembrane region" description="Helical" evidence="7">
    <location>
        <begin position="251"/>
        <end position="270"/>
    </location>
</feature>
<comment type="caution">
    <text evidence="8">The sequence shown here is derived from an EMBL/GenBank/DDBJ whole genome shotgun (WGS) entry which is preliminary data.</text>
</comment>
<feature type="transmembrane region" description="Helical" evidence="7">
    <location>
        <begin position="217"/>
        <end position="239"/>
    </location>
</feature>
<feature type="transmembrane region" description="Helical" evidence="7">
    <location>
        <begin position="307"/>
        <end position="328"/>
    </location>
</feature>
<reference evidence="9" key="1">
    <citation type="journal article" date="2019" name="Int. J. Syst. Evol. Microbiol.">
        <title>The Global Catalogue of Microorganisms (GCM) 10K type strain sequencing project: providing services to taxonomists for standard genome sequencing and annotation.</title>
        <authorList>
            <consortium name="The Broad Institute Genomics Platform"/>
            <consortium name="The Broad Institute Genome Sequencing Center for Infectious Disease"/>
            <person name="Wu L."/>
            <person name="Ma J."/>
        </authorList>
    </citation>
    <scope>NUCLEOTIDE SEQUENCE [LARGE SCALE GENOMIC DNA]</scope>
    <source>
        <strain evidence="9">JCM 14331</strain>
    </source>
</reference>
<dbReference type="Proteomes" id="UP001501169">
    <property type="component" value="Unassembled WGS sequence"/>
</dbReference>
<keyword evidence="9" id="KW-1185">Reference proteome</keyword>
<comment type="subcellular location">
    <subcellularLocation>
        <location evidence="1">Cell membrane</location>
        <topology evidence="1">Multi-pass membrane protein</topology>
    </subcellularLocation>
</comment>
<dbReference type="RefSeq" id="WP_226766551.1">
    <property type="nucleotide sequence ID" value="NZ_BAAAEO010000002.1"/>
</dbReference>
<dbReference type="InterPro" id="IPR018383">
    <property type="entry name" value="UPF0324_pro"/>
</dbReference>
<keyword evidence="5 7" id="KW-1133">Transmembrane helix</keyword>
<protein>
    <submittedName>
        <fullName evidence="8">YeiH family protein</fullName>
    </submittedName>
</protein>
<sequence>MLWIALPVLLLHALFFYQPQLHQAVNPVLAALLTGLLLSVYFATLRKPHRIAQAAARSQTFHSIQQQALRLGIVLFALKVDPQLLLSTDPWLFARLVFLVAVVLFTALWLGVRYFRLPKAQVLLLSAGFSFCGTSAIFATQSLQSAAKDSKQDVAASPAQLSQSLALVMLMGLLALAAYNALTFSGWFSPPELAWLIGSTAPEVSQAVAAAGQLGPLAALAVTIKLARVCLLAPFLIGLNRCQHGNSRAPLPWFIIAFVGLLLLQLILPVPEALRSAAALLSQSCLMLAMIITGLQSRWQDVKQCPWRTVIFALVIMLLLFLLSIVLITY</sequence>
<gene>
    <name evidence="8" type="ORF">GCM10009098_16350</name>
</gene>
<feature type="transmembrane region" description="Helical" evidence="7">
    <location>
        <begin position="276"/>
        <end position="295"/>
    </location>
</feature>
<evidence type="ECO:0000256" key="2">
    <source>
        <dbReference type="ARBA" id="ARBA00007977"/>
    </source>
</evidence>
<evidence type="ECO:0000256" key="1">
    <source>
        <dbReference type="ARBA" id="ARBA00004651"/>
    </source>
</evidence>
<feature type="transmembrane region" description="Helical" evidence="7">
    <location>
        <begin position="92"/>
        <end position="110"/>
    </location>
</feature>
<name>A0ABP3NRV9_9GAMM</name>
<proteinExistence type="inferred from homology"/>
<feature type="transmembrane region" description="Helical" evidence="7">
    <location>
        <begin position="26"/>
        <end position="46"/>
    </location>
</feature>
<evidence type="ECO:0000256" key="6">
    <source>
        <dbReference type="ARBA" id="ARBA00023136"/>
    </source>
</evidence>
<feature type="transmembrane region" description="Helical" evidence="7">
    <location>
        <begin position="122"/>
        <end position="141"/>
    </location>
</feature>
<keyword evidence="4 7" id="KW-0812">Transmembrane</keyword>